<dbReference type="InterPro" id="IPR051448">
    <property type="entry name" value="CdaR-like_regulators"/>
</dbReference>
<dbReference type="Pfam" id="PF07905">
    <property type="entry name" value="PucR"/>
    <property type="match status" value="1"/>
</dbReference>
<feature type="region of interest" description="Disordered" evidence="1">
    <location>
        <begin position="538"/>
        <end position="563"/>
    </location>
</feature>
<dbReference type="RefSeq" id="WP_046588169.1">
    <property type="nucleotide sequence ID" value="NZ_LAVA02000058.1"/>
</dbReference>
<sequence length="563" mass="58573">MHVEHLLRDESLGLRLLWGEDTLLRRETSGVTVTDLADPARFVRRDEVVLSGLVWWSAGRAEPFVSALKDAGAAALLAGEETHGSVPDDLVEACERHGVPVAAVPAHVMFRAITDTVYLRHWGELSRHQALPEHVRARLDRLVAEDADPAAVLATVFAHLDRAPAYVLTPAGRTVAATPGAAPIPARDAVTGGGSGLTVAVETGVATAYDRWSLALPDATTAPPRLLHEVAAVLGRCQETLSRRRRAAGRRAADGLGRSLAAREDGRSVADAMRGCGAPTQGPYRVIVAATATATVVTTGAAAGSASAVAGETADKGESGTSTSIRHMARTGPDLAESALAESALAEAIAHATAASTPAAAFAVLGRLPDGSAFAVVPEEVAKSLVQAWPSVAACAPDVLLHGGLAAPAADPGALPGALAEARYALNSARATSPRASALADATTFTTLDTLISGIPQDVRAAYSRTVLGPLLEPGDASAAALLHTLEAFLAHDGSWSRTADALHLHVNTVHYRIQRIEHFTGRDLSRLTDRLDLRAALSCRPDPPQPVPTTARRARSSTSRAR</sequence>
<feature type="domain" description="Purine catabolism PurC-like" evidence="2">
    <location>
        <begin position="6"/>
        <end position="118"/>
    </location>
</feature>
<dbReference type="PANTHER" id="PTHR33744">
    <property type="entry name" value="CARBOHYDRATE DIACID REGULATOR"/>
    <property type="match status" value="1"/>
</dbReference>
<comment type="caution">
    <text evidence="4">The sequence shown here is derived from an EMBL/GenBank/DDBJ whole genome shotgun (WGS) entry which is preliminary data.</text>
</comment>
<name>A0A1J4NV34_9ACTN</name>
<dbReference type="EMBL" id="LAVA02000058">
    <property type="protein sequence ID" value="OIJ65380.1"/>
    <property type="molecule type" value="Genomic_DNA"/>
</dbReference>
<evidence type="ECO:0000256" key="1">
    <source>
        <dbReference type="SAM" id="MobiDB-lite"/>
    </source>
</evidence>
<dbReference type="AlphaFoldDB" id="A0A1J4NV34"/>
<evidence type="ECO:0000259" key="2">
    <source>
        <dbReference type="Pfam" id="PF07905"/>
    </source>
</evidence>
<dbReference type="PANTHER" id="PTHR33744:SF17">
    <property type="entry name" value="CONSERVED PROTEIN"/>
    <property type="match status" value="1"/>
</dbReference>
<dbReference type="InterPro" id="IPR012914">
    <property type="entry name" value="PucR_dom"/>
</dbReference>
<dbReference type="Gene3D" id="1.10.10.2840">
    <property type="entry name" value="PucR C-terminal helix-turn-helix domain"/>
    <property type="match status" value="1"/>
</dbReference>
<protein>
    <submittedName>
        <fullName evidence="4">PucR family transcriptional regulator</fullName>
    </submittedName>
</protein>
<organism evidence="4 5">
    <name type="scientific">Streptomyces mangrovisoli</name>
    <dbReference type="NCBI Taxonomy" id="1428628"/>
    <lineage>
        <taxon>Bacteria</taxon>
        <taxon>Bacillati</taxon>
        <taxon>Actinomycetota</taxon>
        <taxon>Actinomycetes</taxon>
        <taxon>Kitasatosporales</taxon>
        <taxon>Streptomycetaceae</taxon>
        <taxon>Streptomyces</taxon>
    </lineage>
</organism>
<dbReference type="OrthoDB" id="3170447at2"/>
<keyword evidence="5" id="KW-1185">Reference proteome</keyword>
<accession>A0A1J4NV34</accession>
<dbReference type="InterPro" id="IPR025736">
    <property type="entry name" value="PucR_C-HTH_dom"/>
</dbReference>
<evidence type="ECO:0000313" key="4">
    <source>
        <dbReference type="EMBL" id="OIJ65380.1"/>
    </source>
</evidence>
<dbReference type="Proteomes" id="UP000034196">
    <property type="component" value="Unassembled WGS sequence"/>
</dbReference>
<feature type="domain" description="PucR C-terminal helix-turn-helix" evidence="3">
    <location>
        <begin position="482"/>
        <end position="538"/>
    </location>
</feature>
<gene>
    <name evidence="4" type="ORF">WN71_024245</name>
</gene>
<dbReference type="InterPro" id="IPR042070">
    <property type="entry name" value="PucR_C-HTH_sf"/>
</dbReference>
<proteinExistence type="predicted"/>
<dbReference type="STRING" id="1428628.WN71_024245"/>
<evidence type="ECO:0000259" key="3">
    <source>
        <dbReference type="Pfam" id="PF13556"/>
    </source>
</evidence>
<evidence type="ECO:0000313" key="5">
    <source>
        <dbReference type="Proteomes" id="UP000034196"/>
    </source>
</evidence>
<dbReference type="Pfam" id="PF13556">
    <property type="entry name" value="HTH_30"/>
    <property type="match status" value="1"/>
</dbReference>
<reference evidence="4" key="1">
    <citation type="submission" date="2016-10" db="EMBL/GenBank/DDBJ databases">
        <title>Genome sequence of Streptomyces mangrovisoli MUSC 149.</title>
        <authorList>
            <person name="Lee L.-H."/>
            <person name="Ser H.-L."/>
        </authorList>
    </citation>
    <scope>NUCLEOTIDE SEQUENCE [LARGE SCALE GENOMIC DNA]</scope>
    <source>
        <strain evidence="4">MUSC 149</strain>
    </source>
</reference>